<evidence type="ECO:0000313" key="4">
    <source>
        <dbReference type="EMBL" id="CAD7227951.1"/>
    </source>
</evidence>
<dbReference type="PANTHER" id="PTHR32123">
    <property type="entry name" value="BICD FAMILY-LIKE CARGO ADAPTER"/>
    <property type="match status" value="1"/>
</dbReference>
<keyword evidence="1 2" id="KW-0175">Coiled coil</keyword>
<feature type="compositionally biased region" description="Low complexity" evidence="3">
    <location>
        <begin position="69"/>
        <end position="80"/>
    </location>
</feature>
<evidence type="ECO:0000256" key="3">
    <source>
        <dbReference type="SAM" id="MobiDB-lite"/>
    </source>
</evidence>
<gene>
    <name evidence="4" type="ORF">CTOB1V02_LOCUS5844</name>
</gene>
<dbReference type="PANTHER" id="PTHR32123:SF13">
    <property type="entry name" value="BICAUDAL D-RELATED PROTEIN HOMOLOG"/>
    <property type="match status" value="1"/>
</dbReference>
<proteinExistence type="predicted"/>
<evidence type="ECO:0000256" key="2">
    <source>
        <dbReference type="SAM" id="Coils"/>
    </source>
</evidence>
<dbReference type="OrthoDB" id="9451547at2759"/>
<reference evidence="4" key="1">
    <citation type="submission" date="2020-11" db="EMBL/GenBank/DDBJ databases">
        <authorList>
            <person name="Tran Van P."/>
        </authorList>
    </citation>
    <scope>NUCLEOTIDE SEQUENCE</scope>
</reference>
<feature type="region of interest" description="Disordered" evidence="3">
    <location>
        <begin position="369"/>
        <end position="416"/>
    </location>
</feature>
<protein>
    <submittedName>
        <fullName evidence="4">Uncharacterized protein</fullName>
    </submittedName>
</protein>
<feature type="coiled-coil region" evidence="2">
    <location>
        <begin position="229"/>
        <end position="291"/>
    </location>
</feature>
<feature type="region of interest" description="Disordered" evidence="3">
    <location>
        <begin position="69"/>
        <end position="114"/>
    </location>
</feature>
<dbReference type="InterPro" id="IPR051149">
    <property type="entry name" value="Spindly/BICDR_Dynein_Adapter"/>
</dbReference>
<evidence type="ECO:0000256" key="1">
    <source>
        <dbReference type="ARBA" id="ARBA00023054"/>
    </source>
</evidence>
<name>A0A7R8WAD7_9CRUS</name>
<dbReference type="AlphaFoldDB" id="A0A7R8WAD7"/>
<dbReference type="EMBL" id="OB661319">
    <property type="protein sequence ID" value="CAD7227951.1"/>
    <property type="molecule type" value="Genomic_DNA"/>
</dbReference>
<feature type="compositionally biased region" description="Polar residues" evidence="3">
    <location>
        <begin position="378"/>
        <end position="396"/>
    </location>
</feature>
<accession>A0A7R8WAD7</accession>
<sequence>MDKRVDRGKKEGAWFLSDDIDSGKQRTDFGWKERYQQPKLRHNERELLDLRMANAHLVERLEHLSRQAASHAQSLNSSSSPEVSGHIGNNSLLDEIGHQGSPFSSDRKRRTMSPDEVLDDIEEDIECEDSDGHIRLGFTSSEIKELKQEILDVYHMCRAMIDQIRHQRRNSLSSLETLSSDEVDVSQVKVGLLREVMKELKSLFHDLIRRENQLSLSSASSSESPSQVALELEVQLHRSKEACEQLERQFEKLSKERDAQQKENDSLQGQLTVTEARLAACEEQRDTYKQDLENTHLSKDVLVKKAWEVRDKAVQRKNTAEIELARTRVEVMQINSQLMEAVQQKVELKIKLDQWEADMERLLEEKVKKKLVSSSSKTNYRPSKNQNSSGGESDSSPPRKRTSRFMSYFTRQSPSS</sequence>
<organism evidence="4">
    <name type="scientific">Cyprideis torosa</name>
    <dbReference type="NCBI Taxonomy" id="163714"/>
    <lineage>
        <taxon>Eukaryota</taxon>
        <taxon>Metazoa</taxon>
        <taxon>Ecdysozoa</taxon>
        <taxon>Arthropoda</taxon>
        <taxon>Crustacea</taxon>
        <taxon>Oligostraca</taxon>
        <taxon>Ostracoda</taxon>
        <taxon>Podocopa</taxon>
        <taxon>Podocopida</taxon>
        <taxon>Cytherocopina</taxon>
        <taxon>Cytheroidea</taxon>
        <taxon>Cytherideidae</taxon>
        <taxon>Cyprideis</taxon>
    </lineage>
</organism>